<keyword evidence="1" id="KW-1133">Transmembrane helix</keyword>
<protein>
    <recommendedName>
        <fullName evidence="7">Pv-fam-d protein</fullName>
    </recommendedName>
</protein>
<feature type="transmembrane region" description="Helical" evidence="1">
    <location>
        <begin position="234"/>
        <end position="256"/>
    </location>
</feature>
<gene>
    <name evidence="4" type="ORF">POVCU1_082660</name>
    <name evidence="3" type="ORF">POVCU2_0001820</name>
</gene>
<dbReference type="EMBL" id="FLQU01000023">
    <property type="protein sequence ID" value="SBS79992.1"/>
    <property type="molecule type" value="Genomic_DNA"/>
</dbReference>
<evidence type="ECO:0000256" key="2">
    <source>
        <dbReference type="SAM" id="SignalP"/>
    </source>
</evidence>
<name>A0A1A8VL76_PLAOA</name>
<dbReference type="AlphaFoldDB" id="A0A1A8VL76"/>
<evidence type="ECO:0008006" key="7">
    <source>
        <dbReference type="Google" id="ProtNLM"/>
    </source>
</evidence>
<feature type="chain" id="PRO_5015059507" description="Pv-fam-d protein" evidence="2">
    <location>
        <begin position="28"/>
        <end position="258"/>
    </location>
</feature>
<proteinExistence type="predicted"/>
<organism evidence="3 6">
    <name type="scientific">Plasmodium ovale curtisi</name>
    <dbReference type="NCBI Taxonomy" id="864141"/>
    <lineage>
        <taxon>Eukaryota</taxon>
        <taxon>Sar</taxon>
        <taxon>Alveolata</taxon>
        <taxon>Apicomplexa</taxon>
        <taxon>Aconoidasida</taxon>
        <taxon>Haemosporida</taxon>
        <taxon>Plasmodiidae</taxon>
        <taxon>Plasmodium</taxon>
        <taxon>Plasmodium (Plasmodium)</taxon>
    </lineage>
</organism>
<evidence type="ECO:0000313" key="5">
    <source>
        <dbReference type="Proteomes" id="UP000078546"/>
    </source>
</evidence>
<keyword evidence="2" id="KW-0732">Signal</keyword>
<keyword evidence="1" id="KW-0812">Transmembrane</keyword>
<dbReference type="EMBL" id="FLQV01003931">
    <property type="protein sequence ID" value="SBT02964.1"/>
    <property type="molecule type" value="Genomic_DNA"/>
</dbReference>
<dbReference type="Proteomes" id="UP000078546">
    <property type="component" value="Unassembled WGS sequence"/>
</dbReference>
<dbReference type="Proteomes" id="UP000078560">
    <property type="component" value="Unassembled WGS sequence"/>
</dbReference>
<reference evidence="3" key="2">
    <citation type="submission" date="2016-05" db="EMBL/GenBank/DDBJ databases">
        <authorList>
            <person name="Lavstsen T."/>
            <person name="Jespersen J.S."/>
        </authorList>
    </citation>
    <scope>NUCLEOTIDE SEQUENCE [LARGE SCALE GENOMIC DNA]</scope>
</reference>
<accession>A0A1A8VL76</accession>
<evidence type="ECO:0000313" key="4">
    <source>
        <dbReference type="EMBL" id="SBT02964.1"/>
    </source>
</evidence>
<evidence type="ECO:0000313" key="3">
    <source>
        <dbReference type="EMBL" id="SBS79992.1"/>
    </source>
</evidence>
<evidence type="ECO:0000313" key="6">
    <source>
        <dbReference type="Proteomes" id="UP000078560"/>
    </source>
</evidence>
<evidence type="ECO:0000256" key="1">
    <source>
        <dbReference type="SAM" id="Phobius"/>
    </source>
</evidence>
<feature type="signal peptide" evidence="2">
    <location>
        <begin position="1"/>
        <end position="27"/>
    </location>
</feature>
<keyword evidence="1" id="KW-0472">Membrane</keyword>
<reference evidence="5 6" key="1">
    <citation type="submission" date="2016-05" db="EMBL/GenBank/DDBJ databases">
        <authorList>
            <person name="Naeem Raeece"/>
        </authorList>
    </citation>
    <scope>NUCLEOTIDE SEQUENCE [LARGE SCALE GENOMIC DNA]</scope>
</reference>
<sequence length="258" mass="31479">MFFFSKTLTYSLLLWVSNYLYQTTTLCELTNYKHNVNISLDKKYGGLFKEGEKHGVEHDYMDLKERIMNLANEDDNCFGERLNALVNDDYFRKQFNKLIHKMSNALKNDHNFEENTNPFKNYNNLEEFFDELKRINDYKKEQNDELANLNNYYRSSPDITKYDDHLNIEYTTEKQRYMKKVKYNRIINKRKESKFSKILRKLDTSIYKFLRKMNSKLESELIRYINMKSFNRSYFYWSCFGIFFNGSILYRLILYLQI</sequence>